<evidence type="ECO:0000313" key="11">
    <source>
        <dbReference type="EMBL" id="KAK0709889.1"/>
    </source>
</evidence>
<evidence type="ECO:0000256" key="3">
    <source>
        <dbReference type="ARBA" id="ARBA00013628"/>
    </source>
</evidence>
<evidence type="ECO:0000256" key="5">
    <source>
        <dbReference type="ARBA" id="ARBA00022946"/>
    </source>
</evidence>
<keyword evidence="7" id="KW-0496">Mitochondrion</keyword>
<proteinExistence type="inferred from homology"/>
<feature type="compositionally biased region" description="Pro residues" evidence="10">
    <location>
        <begin position="134"/>
        <end position="146"/>
    </location>
</feature>
<evidence type="ECO:0000313" key="12">
    <source>
        <dbReference type="Proteomes" id="UP001172101"/>
    </source>
</evidence>
<dbReference type="EMBL" id="JAUIRO010000006">
    <property type="protein sequence ID" value="KAK0709889.1"/>
    <property type="molecule type" value="Genomic_DNA"/>
</dbReference>
<dbReference type="GO" id="GO:0036297">
    <property type="term" value="P:interstrand cross-link repair"/>
    <property type="evidence" value="ECO:0007669"/>
    <property type="project" value="TreeGrafter"/>
</dbReference>
<organism evidence="11 12">
    <name type="scientific">Lasiosphaeria miniovina</name>
    <dbReference type="NCBI Taxonomy" id="1954250"/>
    <lineage>
        <taxon>Eukaryota</taxon>
        <taxon>Fungi</taxon>
        <taxon>Dikarya</taxon>
        <taxon>Ascomycota</taxon>
        <taxon>Pezizomycotina</taxon>
        <taxon>Sordariomycetes</taxon>
        <taxon>Sordariomycetidae</taxon>
        <taxon>Sordariales</taxon>
        <taxon>Lasiosphaeriaceae</taxon>
        <taxon>Lasiosphaeria</taxon>
    </lineage>
</organism>
<keyword evidence="8" id="KW-0234">DNA repair</keyword>
<evidence type="ECO:0000256" key="4">
    <source>
        <dbReference type="ARBA" id="ARBA00022763"/>
    </source>
</evidence>
<comment type="similarity">
    <text evidence="2">Belongs to the MGM101 family.</text>
</comment>
<evidence type="ECO:0000256" key="7">
    <source>
        <dbReference type="ARBA" id="ARBA00023128"/>
    </source>
</evidence>
<dbReference type="GO" id="GO:0000725">
    <property type="term" value="P:recombinational repair"/>
    <property type="evidence" value="ECO:0007669"/>
    <property type="project" value="TreeGrafter"/>
</dbReference>
<dbReference type="InterPro" id="IPR009446">
    <property type="entry name" value="Mgm101"/>
</dbReference>
<dbReference type="RefSeq" id="XP_060293193.1">
    <property type="nucleotide sequence ID" value="XM_060440328.1"/>
</dbReference>
<keyword evidence="6" id="KW-0238">DNA-binding</keyword>
<gene>
    <name evidence="11" type="ORF">B0T26DRAFT_679244</name>
</gene>
<feature type="region of interest" description="Disordered" evidence="10">
    <location>
        <begin position="1"/>
        <end position="28"/>
    </location>
</feature>
<evidence type="ECO:0000256" key="9">
    <source>
        <dbReference type="ARBA" id="ARBA00023271"/>
    </source>
</evidence>
<dbReference type="GO" id="GO:0000262">
    <property type="term" value="C:mitochondrial chromosome"/>
    <property type="evidence" value="ECO:0007669"/>
    <property type="project" value="InterPro"/>
</dbReference>
<keyword evidence="5" id="KW-0809">Transit peptide</keyword>
<protein>
    <recommendedName>
        <fullName evidence="3">Mitochondrial genome maintenance protein MGM101</fullName>
    </recommendedName>
</protein>
<dbReference type="PANTHER" id="PTHR31404:SF0">
    <property type="entry name" value="MITOCHONDRIAL GENOME MAINTENANCE PROTEIN MGM101"/>
    <property type="match status" value="1"/>
</dbReference>
<evidence type="ECO:0000256" key="8">
    <source>
        <dbReference type="ARBA" id="ARBA00023204"/>
    </source>
</evidence>
<dbReference type="GO" id="GO:0003697">
    <property type="term" value="F:single-stranded DNA binding"/>
    <property type="evidence" value="ECO:0007669"/>
    <property type="project" value="InterPro"/>
</dbReference>
<keyword evidence="4" id="KW-0227">DNA damage</keyword>
<dbReference type="AlphaFoldDB" id="A0AA40A5Z4"/>
<feature type="compositionally biased region" description="Low complexity" evidence="10">
    <location>
        <begin position="1"/>
        <end position="21"/>
    </location>
</feature>
<accession>A0AA40A5Z4</accession>
<dbReference type="Pfam" id="PF06420">
    <property type="entry name" value="Mgm101p"/>
    <property type="match status" value="1"/>
</dbReference>
<dbReference type="GeneID" id="85323598"/>
<keyword evidence="9" id="KW-1135">Mitochondrion nucleoid</keyword>
<sequence length="421" mass="46474">MTKPDANQNKQQPPQNAVAVQQDDEPDEWDKRIFSTGCADENTTLTDCYYEKKDWRKCKNEMGDIGIDIRIPLEITDVYDMQSRALQSGWRPLQSASSATLQCLQAPRWPAHVVARRAASSLTTDKPATTSPSRPSPAPKPTPPFVKKPAVRTVTKATSAETPTTPTKLPVNNTGGRNYHPSSMQSKITAEAAETVSPVEDPLPTIPTPSFTGSLVGTTPLNGAATANGSESADTANNGEATVDWSSSFYGLSVEPFSPEAAEILMQPIELDDVEMKPDGIMYLPEIKYRRILNKAFGPGGWGLAPRSELAVGERIVTREYALVVHGRYVAQARGENNYFSEENIPTAGEGAKSNALMRCCKDLGIGSELWDPRFIRNFKKSHCHEVWVEHVVTKKRRQIWKRKDVDPQYPYQMAPKTGAR</sequence>
<comment type="subcellular location">
    <subcellularLocation>
        <location evidence="1">Mitochondrion matrix</location>
        <location evidence="1">Mitochondrion nucleoid</location>
    </subcellularLocation>
</comment>
<keyword evidence="12" id="KW-1185">Reference proteome</keyword>
<comment type="caution">
    <text evidence="11">The sequence shown here is derived from an EMBL/GenBank/DDBJ whole genome shotgun (WGS) entry which is preliminary data.</text>
</comment>
<name>A0AA40A5Z4_9PEZI</name>
<feature type="region of interest" description="Disordered" evidence="10">
    <location>
        <begin position="115"/>
        <end position="182"/>
    </location>
</feature>
<evidence type="ECO:0000256" key="1">
    <source>
        <dbReference type="ARBA" id="ARBA00004436"/>
    </source>
</evidence>
<reference evidence="11" key="1">
    <citation type="submission" date="2023-06" db="EMBL/GenBank/DDBJ databases">
        <title>Genome-scale phylogeny and comparative genomics of the fungal order Sordariales.</title>
        <authorList>
            <consortium name="Lawrence Berkeley National Laboratory"/>
            <person name="Hensen N."/>
            <person name="Bonometti L."/>
            <person name="Westerberg I."/>
            <person name="Brannstrom I.O."/>
            <person name="Guillou S."/>
            <person name="Cros-Aarteil S."/>
            <person name="Calhoun S."/>
            <person name="Haridas S."/>
            <person name="Kuo A."/>
            <person name="Mondo S."/>
            <person name="Pangilinan J."/>
            <person name="Riley R."/>
            <person name="LaButti K."/>
            <person name="Andreopoulos B."/>
            <person name="Lipzen A."/>
            <person name="Chen C."/>
            <person name="Yanf M."/>
            <person name="Daum C."/>
            <person name="Ng V."/>
            <person name="Clum A."/>
            <person name="Steindorff A."/>
            <person name="Ohm R."/>
            <person name="Martin F."/>
            <person name="Silar P."/>
            <person name="Natvig D."/>
            <person name="Lalanne C."/>
            <person name="Gautier V."/>
            <person name="Ament-velasquez S.L."/>
            <person name="Kruys A."/>
            <person name="Hutchinson M.I."/>
            <person name="Powell A.J."/>
            <person name="Barry K."/>
            <person name="Miller A.N."/>
            <person name="Grigoriev I.V."/>
            <person name="Debuchy R."/>
            <person name="Gladieux P."/>
            <person name="Thoren M.H."/>
            <person name="Johannesson H."/>
        </authorList>
    </citation>
    <scope>NUCLEOTIDE SEQUENCE</scope>
    <source>
        <strain evidence="11">SMH2392-1A</strain>
    </source>
</reference>
<evidence type="ECO:0000256" key="10">
    <source>
        <dbReference type="SAM" id="MobiDB-lite"/>
    </source>
</evidence>
<dbReference type="Proteomes" id="UP001172101">
    <property type="component" value="Unassembled WGS sequence"/>
</dbReference>
<evidence type="ECO:0000256" key="2">
    <source>
        <dbReference type="ARBA" id="ARBA00007053"/>
    </source>
</evidence>
<feature type="compositionally biased region" description="Polar residues" evidence="10">
    <location>
        <begin position="155"/>
        <end position="182"/>
    </location>
</feature>
<evidence type="ECO:0000256" key="6">
    <source>
        <dbReference type="ARBA" id="ARBA00023125"/>
    </source>
</evidence>
<dbReference type="PANTHER" id="PTHR31404">
    <property type="entry name" value="MITOCHONDRIAL GENOME MAINTENANCE PROTEIN MGM101"/>
    <property type="match status" value="1"/>
</dbReference>